<feature type="site" description="Part of the allosteric site" evidence="9">
    <location>
        <position position="160"/>
    </location>
</feature>
<dbReference type="GO" id="GO:0042802">
    <property type="term" value="F:identical protein binding"/>
    <property type="evidence" value="ECO:0007669"/>
    <property type="project" value="TreeGrafter"/>
</dbReference>
<evidence type="ECO:0000256" key="6">
    <source>
        <dbReference type="ARBA" id="ARBA00060525"/>
    </source>
</evidence>
<dbReference type="InterPro" id="IPR006148">
    <property type="entry name" value="Glc/Gal-6P_isomerase"/>
</dbReference>
<feature type="active site" description="Proton acceptor; for enolization step" evidence="9">
    <location>
        <position position="72"/>
    </location>
</feature>
<dbReference type="HAMAP" id="MF_01241">
    <property type="entry name" value="GlcN6P_deamin"/>
    <property type="match status" value="1"/>
</dbReference>
<dbReference type="GO" id="GO:0019262">
    <property type="term" value="P:N-acetylneuraminate catabolic process"/>
    <property type="evidence" value="ECO:0007669"/>
    <property type="project" value="UniProtKB-UniRule"/>
</dbReference>
<comment type="similarity">
    <text evidence="7 9">Belongs to the glucosamine/galactosamine-6-phosphate isomerase family. NagB subfamily.</text>
</comment>
<evidence type="ECO:0000313" key="12">
    <source>
        <dbReference type="Proteomes" id="UP001058124"/>
    </source>
</evidence>
<evidence type="ECO:0000256" key="7">
    <source>
        <dbReference type="ARBA" id="ARBA00061194"/>
    </source>
</evidence>
<evidence type="ECO:0000256" key="8">
    <source>
        <dbReference type="ARBA" id="ARBA00061825"/>
    </source>
</evidence>
<feature type="disulfide bond" description="Interchain" evidence="9">
    <location>
        <position position="219"/>
    </location>
</feature>
<dbReference type="InterPro" id="IPR037171">
    <property type="entry name" value="NagB/RpiA_transferase-like"/>
</dbReference>
<keyword evidence="4 9" id="KW-0119">Carbohydrate metabolism</keyword>
<reference evidence="11" key="1">
    <citation type="submission" date="2022-06" db="EMBL/GenBank/DDBJ databases">
        <title>Draft genome sequences of Leminorella grimontii str. JCM5902.</title>
        <authorList>
            <person name="Wakabayashi Y."/>
            <person name="Kojima K."/>
        </authorList>
    </citation>
    <scope>NUCLEOTIDE SEQUENCE</scope>
    <source>
        <strain evidence="11">JCM 5902</strain>
    </source>
</reference>
<evidence type="ECO:0000313" key="11">
    <source>
        <dbReference type="EMBL" id="GKX54223.1"/>
    </source>
</evidence>
<dbReference type="GO" id="GO:0004342">
    <property type="term" value="F:glucosamine-6-phosphate deaminase activity"/>
    <property type="evidence" value="ECO:0007669"/>
    <property type="project" value="UniProtKB-UniRule"/>
</dbReference>
<dbReference type="Proteomes" id="UP001058124">
    <property type="component" value="Unassembled WGS sequence"/>
</dbReference>
<dbReference type="GO" id="GO:0005975">
    <property type="term" value="P:carbohydrate metabolic process"/>
    <property type="evidence" value="ECO:0007669"/>
    <property type="project" value="InterPro"/>
</dbReference>
<dbReference type="PROSITE" id="PS01161">
    <property type="entry name" value="GLC_GALNAC_ISOMERASE"/>
    <property type="match status" value="1"/>
</dbReference>
<keyword evidence="12" id="KW-1185">Reference proteome</keyword>
<feature type="domain" description="Glucosamine/galactosamine-6-phosphate isomerase" evidence="10">
    <location>
        <begin position="17"/>
        <end position="218"/>
    </location>
</feature>
<dbReference type="FunFam" id="3.40.50.1360:FF:000002">
    <property type="entry name" value="Glucosamine-6-phosphate deaminase"/>
    <property type="match status" value="1"/>
</dbReference>
<dbReference type="SUPFAM" id="SSF100950">
    <property type="entry name" value="NagB/RpiA/CoA transferase-like"/>
    <property type="match status" value="1"/>
</dbReference>
<evidence type="ECO:0000256" key="4">
    <source>
        <dbReference type="ARBA" id="ARBA00023277"/>
    </source>
</evidence>
<dbReference type="NCBIfam" id="NF001685">
    <property type="entry name" value="PRK00443.1-5"/>
    <property type="match status" value="1"/>
</dbReference>
<protein>
    <recommendedName>
        <fullName evidence="9">Glucosamine-6-phosphate deaminase</fullName>
        <ecNumber evidence="9">3.5.99.6</ecNumber>
    </recommendedName>
    <alternativeName>
        <fullName evidence="9">GlcN6P deaminase</fullName>
        <shortName evidence="9">GNPDA</shortName>
    </alternativeName>
    <alternativeName>
        <fullName evidence="9">Glucosamine-6-phosphate isomerase</fullName>
    </alternativeName>
</protein>
<feature type="site" description="Part of the allosteric site" evidence="9">
    <location>
        <position position="161"/>
    </location>
</feature>
<keyword evidence="2 9" id="KW-0021">Allosteric enzyme</keyword>
<dbReference type="GO" id="GO:0005829">
    <property type="term" value="C:cytosol"/>
    <property type="evidence" value="ECO:0007669"/>
    <property type="project" value="UniProtKB-ARBA"/>
</dbReference>
<evidence type="ECO:0000256" key="3">
    <source>
        <dbReference type="ARBA" id="ARBA00022801"/>
    </source>
</evidence>
<proteinExistence type="inferred from homology"/>
<evidence type="ECO:0000256" key="5">
    <source>
        <dbReference type="ARBA" id="ARBA00055188"/>
    </source>
</evidence>
<evidence type="ECO:0000259" key="10">
    <source>
        <dbReference type="Pfam" id="PF01182"/>
    </source>
</evidence>
<keyword evidence="3 9" id="KW-0378">Hydrolase</keyword>
<evidence type="ECO:0000256" key="9">
    <source>
        <dbReference type="HAMAP-Rule" id="MF_01241"/>
    </source>
</evidence>
<sequence>MRLIPLESAQDVGLWSARHIVNRINAFKPTADRPFVLGLPTGSTPLKTYVRLIELYKAGEVSFKHVVTFNMDEYVGLKEAHPQSYHTFMYENFFNHIDIQPENVNLLDGCAEDVQAECKRYEDKIKSYGKINLFMGGVGNDGHIAFNEPASSLSSRTRIKTLTEDTRIANSRFFDNDMNKVPKYALTIGVGTLLDSEEVMILVTGPNKALALEAAVEGCVNHLWTVSALQLHPKSILVCDEPATMELKMKTVKYFRELEAENIKKL</sequence>
<dbReference type="PANTHER" id="PTHR11280">
    <property type="entry name" value="GLUCOSAMINE-6-PHOSPHATE ISOMERASE"/>
    <property type="match status" value="1"/>
</dbReference>
<dbReference type="EMBL" id="BRLH01000001">
    <property type="protein sequence ID" value="GKX54223.1"/>
    <property type="molecule type" value="Genomic_DNA"/>
</dbReference>
<feature type="active site" description="Proton acceptor; for ring-opening step" evidence="9">
    <location>
        <position position="143"/>
    </location>
</feature>
<keyword evidence="9" id="KW-1015">Disulfide bond</keyword>
<feature type="site" description="Part of the allosteric site" evidence="9">
    <location>
        <position position="151"/>
    </location>
</feature>
<gene>
    <name evidence="9 11" type="primary">nagB</name>
    <name evidence="11" type="ORF">SOASR030_03350</name>
</gene>
<dbReference type="AlphaFoldDB" id="A0AAV5MWK0"/>
<feature type="site" description="Part of the allosteric site" evidence="9">
    <location>
        <position position="158"/>
    </location>
</feature>
<dbReference type="EC" id="3.5.99.6" evidence="9"/>
<comment type="pathway">
    <text evidence="6 9">Amino-sugar metabolism; N-acetylneuraminate degradation; D-fructose 6-phosphate from N-acetylneuraminate: step 5/5.</text>
</comment>
<feature type="active site" description="For ring-opening step" evidence="9">
    <location>
        <position position="148"/>
    </location>
</feature>
<dbReference type="Gene3D" id="3.40.50.1360">
    <property type="match status" value="1"/>
</dbReference>
<evidence type="ECO:0000256" key="2">
    <source>
        <dbReference type="ARBA" id="ARBA00022533"/>
    </source>
</evidence>
<dbReference type="GO" id="GO:0006043">
    <property type="term" value="P:glucosamine catabolic process"/>
    <property type="evidence" value="ECO:0007669"/>
    <property type="project" value="TreeGrafter"/>
</dbReference>
<comment type="catalytic activity">
    <reaction evidence="1 9">
        <text>alpha-D-glucosamine 6-phosphate + H2O = beta-D-fructose 6-phosphate + NH4(+)</text>
        <dbReference type="Rhea" id="RHEA:12172"/>
        <dbReference type="ChEBI" id="CHEBI:15377"/>
        <dbReference type="ChEBI" id="CHEBI:28938"/>
        <dbReference type="ChEBI" id="CHEBI:57634"/>
        <dbReference type="ChEBI" id="CHEBI:75989"/>
        <dbReference type="EC" id="3.5.99.6"/>
    </reaction>
</comment>
<feature type="active site" description="For ring-opening step" evidence="9">
    <location>
        <position position="141"/>
    </location>
</feature>
<organism evidence="11 12">
    <name type="scientific">Leminorella grimontii</name>
    <dbReference type="NCBI Taxonomy" id="82981"/>
    <lineage>
        <taxon>Bacteria</taxon>
        <taxon>Pseudomonadati</taxon>
        <taxon>Pseudomonadota</taxon>
        <taxon>Gammaproteobacteria</taxon>
        <taxon>Enterobacterales</taxon>
        <taxon>Budviciaceae</taxon>
        <taxon>Leminorella</taxon>
    </lineage>
</organism>
<dbReference type="RefSeq" id="WP_027272810.1">
    <property type="nucleotide sequence ID" value="NZ_BRLH01000001.1"/>
</dbReference>
<name>A0AAV5MWK0_9GAMM</name>
<dbReference type="NCBIfam" id="TIGR00502">
    <property type="entry name" value="nagB"/>
    <property type="match status" value="1"/>
</dbReference>
<evidence type="ECO:0000256" key="1">
    <source>
        <dbReference type="ARBA" id="ARBA00000644"/>
    </source>
</evidence>
<comment type="function">
    <text evidence="5 9">Catalyzes the reversible isomerization-deamination of glucosamine 6-phosphate (GlcN6P) to form fructose 6-phosphate (Fru6P) and ammonium ion.</text>
</comment>
<accession>A0AAV5MWK0</accession>
<dbReference type="InterPro" id="IPR004547">
    <property type="entry name" value="Glucosamine6P_isomerase"/>
</dbReference>
<dbReference type="Pfam" id="PF01182">
    <property type="entry name" value="Glucosamine_iso"/>
    <property type="match status" value="1"/>
</dbReference>
<dbReference type="PANTHER" id="PTHR11280:SF5">
    <property type="entry name" value="GLUCOSAMINE-6-PHOSPHATE ISOMERASE"/>
    <property type="match status" value="1"/>
</dbReference>
<dbReference type="InterPro" id="IPR018321">
    <property type="entry name" value="Glucosamine6P_isomerase_CS"/>
</dbReference>
<dbReference type="CDD" id="cd01399">
    <property type="entry name" value="GlcN6P_deaminase"/>
    <property type="match status" value="1"/>
</dbReference>
<dbReference type="GO" id="GO:0006046">
    <property type="term" value="P:N-acetylglucosamine catabolic process"/>
    <property type="evidence" value="ECO:0007669"/>
    <property type="project" value="UniProtKB-UniRule"/>
</dbReference>
<comment type="caution">
    <text evidence="11">The sequence shown here is derived from an EMBL/GenBank/DDBJ whole genome shotgun (WGS) entry which is preliminary data.</text>
</comment>
<comment type="activity regulation">
    <text evidence="9">Allosterically activated by N-acetylglucosamine 6-phosphate (GlcNAc6P).</text>
</comment>
<comment type="subunit">
    <text evidence="8 9">Homohexamer; trimer of disulfide-linked dimers.</text>
</comment>